<dbReference type="AlphaFoldDB" id="A0A9X3HW81"/>
<keyword evidence="3" id="KW-1185">Reference proteome</keyword>
<protein>
    <submittedName>
        <fullName evidence="2">Tellurite resistance TerB family protein</fullName>
    </submittedName>
</protein>
<dbReference type="Proteomes" id="UP001155587">
    <property type="component" value="Unassembled WGS sequence"/>
</dbReference>
<gene>
    <name evidence="2" type="ORF">MD535_08870</name>
</gene>
<dbReference type="SUPFAM" id="SSF158682">
    <property type="entry name" value="TerB-like"/>
    <property type="match status" value="1"/>
</dbReference>
<keyword evidence="1" id="KW-0812">Transmembrane</keyword>
<name>A0A9X3HW81_9VIBR</name>
<organism evidence="2 3">
    <name type="scientific">Vibrio qingdaonensis</name>
    <dbReference type="NCBI Taxonomy" id="2829491"/>
    <lineage>
        <taxon>Bacteria</taxon>
        <taxon>Pseudomonadati</taxon>
        <taxon>Pseudomonadota</taxon>
        <taxon>Gammaproteobacteria</taxon>
        <taxon>Vibrionales</taxon>
        <taxon>Vibrionaceae</taxon>
        <taxon>Vibrio</taxon>
    </lineage>
</organism>
<reference evidence="2" key="1">
    <citation type="submission" date="2022-02" db="EMBL/GenBank/DDBJ databases">
        <title>Vibrio sp. nov, a new bacterium isolated from seawater.</title>
        <authorList>
            <person name="Yuan Y."/>
        </authorList>
    </citation>
    <scope>NUCLEOTIDE SEQUENCE</scope>
    <source>
        <strain evidence="2">ZSDZ65</strain>
    </source>
</reference>
<keyword evidence="1" id="KW-1133">Transmembrane helix</keyword>
<dbReference type="CDD" id="cd07178">
    <property type="entry name" value="terB_like_YebE"/>
    <property type="match status" value="1"/>
</dbReference>
<dbReference type="RefSeq" id="WP_265674512.1">
    <property type="nucleotide sequence ID" value="NZ_JAKRRY010000009.1"/>
</dbReference>
<keyword evidence="1" id="KW-0472">Membrane</keyword>
<dbReference type="Pfam" id="PF04391">
    <property type="entry name" value="DUF533"/>
    <property type="match status" value="1"/>
</dbReference>
<comment type="caution">
    <text evidence="2">The sequence shown here is derived from an EMBL/GenBank/DDBJ whole genome shotgun (WGS) entry which is preliminary data.</text>
</comment>
<dbReference type="InterPro" id="IPR007486">
    <property type="entry name" value="YebE"/>
</dbReference>
<evidence type="ECO:0000256" key="1">
    <source>
        <dbReference type="SAM" id="Phobius"/>
    </source>
</evidence>
<accession>A0A9X3HW81</accession>
<dbReference type="Gene3D" id="1.10.3680.10">
    <property type="entry name" value="TerB-like"/>
    <property type="match status" value="1"/>
</dbReference>
<dbReference type="InterPro" id="IPR029024">
    <property type="entry name" value="TerB-like"/>
</dbReference>
<proteinExistence type="predicted"/>
<evidence type="ECO:0000313" key="2">
    <source>
        <dbReference type="EMBL" id="MCW8346116.1"/>
    </source>
</evidence>
<dbReference type="EMBL" id="JAKRRY010000009">
    <property type="protein sequence ID" value="MCW8346116.1"/>
    <property type="molecule type" value="Genomic_DNA"/>
</dbReference>
<feature type="transmembrane region" description="Helical" evidence="1">
    <location>
        <begin position="39"/>
        <end position="57"/>
    </location>
</feature>
<sequence length="220" mass="23416">MDLKSLLNQALKSDVVSKATQKASQSSSNLSSALSDKKTMGALGAGAVGGGLLGMLMGSKKTKKMGKTALGVGSAAALGALAFKIYNDWDKKNASDSQGATINKFANTNHEEIVLKAMIGAAKADGHIDEAEMSKIDQALQRMHADAHLQAFVQAEIAKPLDPSYIAQLSHSPEQGAEIYLASLLVVDEQNFMEKAYLQELAKQLQLPPELVSKLEEQVF</sequence>
<evidence type="ECO:0000313" key="3">
    <source>
        <dbReference type="Proteomes" id="UP001155587"/>
    </source>
</evidence>